<name>A0A4R5AUB2_9FLAO</name>
<dbReference type="PROSITE" id="PS51257">
    <property type="entry name" value="PROKAR_LIPOPROTEIN"/>
    <property type="match status" value="1"/>
</dbReference>
<dbReference type="RefSeq" id="WP_131910500.1">
    <property type="nucleotide sequence ID" value="NZ_SMFM01000008.1"/>
</dbReference>
<dbReference type="AlphaFoldDB" id="A0A4R5AUB2"/>
<protein>
    <submittedName>
        <fullName evidence="2">Uncharacterized protein</fullName>
    </submittedName>
</protein>
<comment type="caution">
    <text evidence="2">The sequence shown here is derived from an EMBL/GenBank/DDBJ whole genome shotgun (WGS) entry which is preliminary data.</text>
</comment>
<accession>A0A4R5AUB2</accession>
<keyword evidence="1" id="KW-0732">Signal</keyword>
<evidence type="ECO:0000313" key="2">
    <source>
        <dbReference type="EMBL" id="TDD74714.1"/>
    </source>
</evidence>
<feature type="signal peptide" evidence="1">
    <location>
        <begin position="1"/>
        <end position="32"/>
    </location>
</feature>
<dbReference type="OrthoDB" id="1179861at2"/>
<dbReference type="EMBL" id="SMFM01000008">
    <property type="protein sequence ID" value="TDD74714.1"/>
    <property type="molecule type" value="Genomic_DNA"/>
</dbReference>
<feature type="chain" id="PRO_5020613829" evidence="1">
    <location>
        <begin position="33"/>
        <end position="235"/>
    </location>
</feature>
<keyword evidence="3" id="KW-1185">Reference proteome</keyword>
<gene>
    <name evidence="2" type="ORF">E0F89_14535</name>
</gene>
<reference evidence="2 3" key="1">
    <citation type="submission" date="2019-03" db="EMBL/GenBank/DDBJ databases">
        <title>Flavobacterium AT-3-2 sp. nov., isolated from arctic soil.</title>
        <authorList>
            <person name="Chaudhary D.K."/>
        </authorList>
    </citation>
    <scope>NUCLEOTIDE SEQUENCE [LARGE SCALE GENOMIC DNA]</scope>
    <source>
        <strain evidence="2 3">AT-3-2</strain>
    </source>
</reference>
<evidence type="ECO:0000256" key="1">
    <source>
        <dbReference type="SAM" id="SignalP"/>
    </source>
</evidence>
<evidence type="ECO:0000313" key="3">
    <source>
        <dbReference type="Proteomes" id="UP000295278"/>
    </source>
</evidence>
<organism evidence="2 3">
    <name type="scientific">Flavobacterium caseinilyticum</name>
    <dbReference type="NCBI Taxonomy" id="2541732"/>
    <lineage>
        <taxon>Bacteria</taxon>
        <taxon>Pseudomonadati</taxon>
        <taxon>Bacteroidota</taxon>
        <taxon>Flavobacteriia</taxon>
        <taxon>Flavobacteriales</taxon>
        <taxon>Flavobacteriaceae</taxon>
        <taxon>Flavobacterium</taxon>
    </lineage>
</organism>
<proteinExistence type="predicted"/>
<sequence>MYRPKIGLLKKMKRRILILFLAITGLFSCKQGSESTPNTVDIKTLYLEKNVQTKKLSAKHNENNFYTKYEYTESNGARLIIQNSFPKSGINYTDPNGKKYAYAVFWTRITNNTINPIELTIDFPLDSFEIPSSSGNYMKLLLPSDTMTIDKEPLNDYGLTIKSFLDNNRHKSSSLKRTINPKVSSAFYVVTVSNHGVGGTLRTGFSLKGQNLFYRVNDKEILCGKIDLTKLMLRK</sequence>
<dbReference type="Proteomes" id="UP000295278">
    <property type="component" value="Unassembled WGS sequence"/>
</dbReference>